<evidence type="ECO:0000313" key="3">
    <source>
        <dbReference type="Proteomes" id="UP000765509"/>
    </source>
</evidence>
<feature type="region of interest" description="Disordered" evidence="1">
    <location>
        <begin position="38"/>
        <end position="57"/>
    </location>
</feature>
<dbReference type="Proteomes" id="UP000765509">
    <property type="component" value="Unassembled WGS sequence"/>
</dbReference>
<feature type="compositionally biased region" description="Polar residues" evidence="1">
    <location>
        <begin position="38"/>
        <end position="53"/>
    </location>
</feature>
<dbReference type="EMBL" id="AVOT02005877">
    <property type="protein sequence ID" value="MBW0480205.1"/>
    <property type="molecule type" value="Genomic_DNA"/>
</dbReference>
<name>A0A9Q3GVK5_9BASI</name>
<evidence type="ECO:0000313" key="2">
    <source>
        <dbReference type="EMBL" id="MBW0480205.1"/>
    </source>
</evidence>
<proteinExistence type="predicted"/>
<protein>
    <submittedName>
        <fullName evidence="2">Uncharacterized protein</fullName>
    </submittedName>
</protein>
<keyword evidence="3" id="KW-1185">Reference proteome</keyword>
<sequence>MHSTETRPLQNKGLCAAQMDAEVVSLNQLCYLSTDSAQFPHSPHVQQPETASNFLRERKTSKSKFPLTCERSTPLGQAENLGDSQNSKKKQKTSTSANVIPKRESSLSLSGKPLSSVLKNMELNPFLSLVDTWTEFIQTVSDPSFTPPWEDDPAQNYWPIQYPDETKLDALSVEDFPQNFEPSKFDVLPSHQDPEFSPPNPLLQNSRKILMGKSSSHFLAQSLLPAPNHQTPSPVLLASFGKAGSGNGAESRVPIYAQSSNRGKQRRYKFCSITSSVNSTSLFSQGKVPDPSVKGYLSSLACKKGMKIPSNPIWPPVGKAEDKTLNGRLPPFEAVRIWVCNKLPISAPQEHRIYINQFAHRFESHMLSIPIFSEKISYVCQSLHVEYYIPKYLSKGSEFEGKAIVQPILPRGKRRDLEILLEKFGKLFQRLLFYYSISESIIHRQDICPLISEISNWFLKELFHPEEFLPVCGISRNTVDNFGEKHFGVTQKITLLAISNGSTWSVETAALSLLVQWYKNEREKLWKKFGSEDHFWELFLKYLWRNWSFNLTPNMFPTI</sequence>
<dbReference type="OrthoDB" id="2499284at2759"/>
<accession>A0A9Q3GVK5</accession>
<evidence type="ECO:0000256" key="1">
    <source>
        <dbReference type="SAM" id="MobiDB-lite"/>
    </source>
</evidence>
<gene>
    <name evidence="2" type="ORF">O181_019920</name>
</gene>
<organism evidence="2 3">
    <name type="scientific">Austropuccinia psidii MF-1</name>
    <dbReference type="NCBI Taxonomy" id="1389203"/>
    <lineage>
        <taxon>Eukaryota</taxon>
        <taxon>Fungi</taxon>
        <taxon>Dikarya</taxon>
        <taxon>Basidiomycota</taxon>
        <taxon>Pucciniomycotina</taxon>
        <taxon>Pucciniomycetes</taxon>
        <taxon>Pucciniales</taxon>
        <taxon>Sphaerophragmiaceae</taxon>
        <taxon>Austropuccinia</taxon>
    </lineage>
</organism>
<reference evidence="2" key="1">
    <citation type="submission" date="2021-03" db="EMBL/GenBank/DDBJ databases">
        <title>Draft genome sequence of rust myrtle Austropuccinia psidii MF-1, a brazilian biotype.</title>
        <authorList>
            <person name="Quecine M.C."/>
            <person name="Pachon D.M.R."/>
            <person name="Bonatelli M.L."/>
            <person name="Correr F.H."/>
            <person name="Franceschini L.M."/>
            <person name="Leite T.F."/>
            <person name="Margarido G.R.A."/>
            <person name="Almeida C.A."/>
            <person name="Ferrarezi J.A."/>
            <person name="Labate C.A."/>
        </authorList>
    </citation>
    <scope>NUCLEOTIDE SEQUENCE</scope>
    <source>
        <strain evidence="2">MF-1</strain>
    </source>
</reference>
<dbReference type="AlphaFoldDB" id="A0A9Q3GVK5"/>
<feature type="region of interest" description="Disordered" evidence="1">
    <location>
        <begin position="63"/>
        <end position="110"/>
    </location>
</feature>
<comment type="caution">
    <text evidence="2">The sequence shown here is derived from an EMBL/GenBank/DDBJ whole genome shotgun (WGS) entry which is preliminary data.</text>
</comment>